<accession>A0A1W1HEL3</accession>
<sequence length="102" mass="12083">MKYQYFDSIWCDNEFYEVPFDRIGICTTPQTEALVSDVQAYIKAHEWVDDVTLHFHYFDLLKGDDLTDEFPLIESSHLVINAYGYSLRLYIDENRSILVEAY</sequence>
<evidence type="ECO:0000313" key="1">
    <source>
        <dbReference type="EMBL" id="SLM30828.1"/>
    </source>
</evidence>
<dbReference type="EMBL" id="FWEV01000167">
    <property type="protein sequence ID" value="SLM30828.1"/>
    <property type="molecule type" value="Genomic_DNA"/>
</dbReference>
<reference evidence="1 2" key="1">
    <citation type="submission" date="2017-03" db="EMBL/GenBank/DDBJ databases">
        <authorList>
            <person name="Afonso C.L."/>
            <person name="Miller P.J."/>
            <person name="Scott M.A."/>
            <person name="Spackman E."/>
            <person name="Goraichik I."/>
            <person name="Dimitrov K.M."/>
            <person name="Suarez D.L."/>
            <person name="Swayne D.E."/>
        </authorList>
    </citation>
    <scope>NUCLEOTIDE SEQUENCE [LARGE SCALE GENOMIC DNA]</scope>
    <source>
        <strain evidence="1">PRJEB14757</strain>
    </source>
</reference>
<dbReference type="RefSeq" id="WP_080809398.1">
    <property type="nucleotide sequence ID" value="NZ_LT828567.1"/>
</dbReference>
<dbReference type="Proteomes" id="UP000191931">
    <property type="component" value="Unassembled WGS sequence"/>
</dbReference>
<dbReference type="AlphaFoldDB" id="A0A1W1HEL3"/>
<evidence type="ECO:0000313" key="2">
    <source>
        <dbReference type="Proteomes" id="UP000191931"/>
    </source>
</evidence>
<keyword evidence="2" id="KW-1185">Reference proteome</keyword>
<name>A0A1W1HEL3_9BACT</name>
<protein>
    <submittedName>
        <fullName evidence="1">Uncharacterized protein</fullName>
    </submittedName>
</protein>
<proteinExistence type="predicted"/>
<gene>
    <name evidence="1" type="ORF">MTBBW1_2490005</name>
</gene>
<dbReference type="STRING" id="1246637.MTBBW1_2490005"/>
<organism evidence="1 2">
    <name type="scientific">Desulfamplus magnetovallimortis</name>
    <dbReference type="NCBI Taxonomy" id="1246637"/>
    <lineage>
        <taxon>Bacteria</taxon>
        <taxon>Pseudomonadati</taxon>
        <taxon>Thermodesulfobacteriota</taxon>
        <taxon>Desulfobacteria</taxon>
        <taxon>Desulfobacterales</taxon>
        <taxon>Desulfobacteraceae</taxon>
        <taxon>Desulfamplus</taxon>
    </lineage>
</organism>